<proteinExistence type="predicted"/>
<gene>
    <name evidence="1" type="ORF">Bca52824_017573</name>
</gene>
<keyword evidence="2" id="KW-1185">Reference proteome</keyword>
<comment type="caution">
    <text evidence="1">The sequence shown here is derived from an EMBL/GenBank/DDBJ whole genome shotgun (WGS) entry which is preliminary data.</text>
</comment>
<dbReference type="Proteomes" id="UP000886595">
    <property type="component" value="Unassembled WGS sequence"/>
</dbReference>
<reference evidence="1 2" key="1">
    <citation type="submission" date="2020-02" db="EMBL/GenBank/DDBJ databases">
        <authorList>
            <person name="Ma Q."/>
            <person name="Huang Y."/>
            <person name="Song X."/>
            <person name="Pei D."/>
        </authorList>
    </citation>
    <scope>NUCLEOTIDE SEQUENCE [LARGE SCALE GENOMIC DNA]</scope>
    <source>
        <strain evidence="1">Sxm20200214</strain>
        <tissue evidence="1">Leaf</tissue>
    </source>
</reference>
<dbReference type="OrthoDB" id="10550489at2759"/>
<dbReference type="EMBL" id="JAAMPC010000004">
    <property type="protein sequence ID" value="KAG2314451.1"/>
    <property type="molecule type" value="Genomic_DNA"/>
</dbReference>
<sequence length="103" mass="11388">MQSTVHGVMSDDVAGFLNRAHHHSRCWSITKSMEDEIVVEAFMNFRTHTSASSSSISDLPSCFHWDLNKPLIIADKELEARECSQNQHGGFVRGGQDRGQAGG</sequence>
<dbReference type="AlphaFoldDB" id="A0A8X7VNC9"/>
<evidence type="ECO:0000313" key="1">
    <source>
        <dbReference type="EMBL" id="KAG2314451.1"/>
    </source>
</evidence>
<organism evidence="1 2">
    <name type="scientific">Brassica carinata</name>
    <name type="common">Ethiopian mustard</name>
    <name type="synonym">Abyssinian cabbage</name>
    <dbReference type="NCBI Taxonomy" id="52824"/>
    <lineage>
        <taxon>Eukaryota</taxon>
        <taxon>Viridiplantae</taxon>
        <taxon>Streptophyta</taxon>
        <taxon>Embryophyta</taxon>
        <taxon>Tracheophyta</taxon>
        <taxon>Spermatophyta</taxon>
        <taxon>Magnoliopsida</taxon>
        <taxon>eudicotyledons</taxon>
        <taxon>Gunneridae</taxon>
        <taxon>Pentapetalae</taxon>
        <taxon>rosids</taxon>
        <taxon>malvids</taxon>
        <taxon>Brassicales</taxon>
        <taxon>Brassicaceae</taxon>
        <taxon>Brassiceae</taxon>
        <taxon>Brassica</taxon>
    </lineage>
</organism>
<accession>A0A8X7VNC9</accession>
<evidence type="ECO:0000313" key="2">
    <source>
        <dbReference type="Proteomes" id="UP000886595"/>
    </source>
</evidence>
<protein>
    <submittedName>
        <fullName evidence="1">Uncharacterized protein</fullName>
    </submittedName>
</protein>
<name>A0A8X7VNC9_BRACI</name>